<evidence type="ECO:0000313" key="4">
    <source>
        <dbReference type="Proteomes" id="UP000077755"/>
    </source>
</evidence>
<dbReference type="Pfam" id="PF04520">
    <property type="entry name" value="Senescence_reg"/>
    <property type="match status" value="1"/>
</dbReference>
<dbReference type="AlphaFoldDB" id="A0A166EX33"/>
<sequence length="133" mass="15264">MADQEFQESDILFEQNCSEDHYDHRRNSHPKKLKRNKKKKENSRPVNIPENASAPAKNSSCFRAMDSKNLFEESYEGDAQVGITPPHVILGRRMNGKMAFSVCTGNGRTLKGRDLCQVRNSVLRMTGFYEYYA</sequence>
<evidence type="ECO:0000313" key="3">
    <source>
        <dbReference type="EMBL" id="WOG89714.1"/>
    </source>
</evidence>
<proteinExistence type="inferred from homology"/>
<name>A0A166EX33_DAUCS</name>
<keyword evidence="4" id="KW-1185">Reference proteome</keyword>
<feature type="region of interest" description="Disordered" evidence="2">
    <location>
        <begin position="17"/>
        <end position="59"/>
    </location>
</feature>
<dbReference type="PANTHER" id="PTHR33083">
    <property type="entry name" value="EXPRESSED PROTEIN"/>
    <property type="match status" value="1"/>
</dbReference>
<dbReference type="OMA" id="PVNIPMR"/>
<dbReference type="GO" id="GO:0010150">
    <property type="term" value="P:leaf senescence"/>
    <property type="evidence" value="ECO:0007669"/>
    <property type="project" value="UniProtKB-ARBA"/>
</dbReference>
<organism evidence="3 4">
    <name type="scientific">Daucus carota subsp. sativus</name>
    <name type="common">Carrot</name>
    <dbReference type="NCBI Taxonomy" id="79200"/>
    <lineage>
        <taxon>Eukaryota</taxon>
        <taxon>Viridiplantae</taxon>
        <taxon>Streptophyta</taxon>
        <taxon>Embryophyta</taxon>
        <taxon>Tracheophyta</taxon>
        <taxon>Spermatophyta</taxon>
        <taxon>Magnoliopsida</taxon>
        <taxon>eudicotyledons</taxon>
        <taxon>Gunneridae</taxon>
        <taxon>Pentapetalae</taxon>
        <taxon>asterids</taxon>
        <taxon>campanulids</taxon>
        <taxon>Apiales</taxon>
        <taxon>Apiaceae</taxon>
        <taxon>Apioideae</taxon>
        <taxon>Scandiceae</taxon>
        <taxon>Daucinae</taxon>
        <taxon>Daucus</taxon>
        <taxon>Daucus sect. Daucus</taxon>
    </lineage>
</organism>
<gene>
    <name evidence="3" type="ORF">DCAR_0208952</name>
</gene>
<dbReference type="PANTHER" id="PTHR33083:SF49">
    <property type="entry name" value="SENESCENCE REGULATOR"/>
    <property type="match status" value="1"/>
</dbReference>
<protein>
    <submittedName>
        <fullName evidence="3">Uncharacterized protein</fullName>
    </submittedName>
</protein>
<dbReference type="KEGG" id="dcr:108207765"/>
<comment type="similarity">
    <text evidence="1">Belongs to the senescence regulator S40 family.</text>
</comment>
<dbReference type="EMBL" id="CP093344">
    <property type="protein sequence ID" value="WOG89714.1"/>
    <property type="molecule type" value="Genomic_DNA"/>
</dbReference>
<evidence type="ECO:0000256" key="1">
    <source>
        <dbReference type="ARBA" id="ARBA00034773"/>
    </source>
</evidence>
<dbReference type="Proteomes" id="UP000077755">
    <property type="component" value="Chromosome 2"/>
</dbReference>
<reference evidence="3" key="2">
    <citation type="submission" date="2022-03" db="EMBL/GenBank/DDBJ databases">
        <title>Draft title - Genomic analysis of global carrot germplasm unveils the trajectory of domestication and the origin of high carotenoid orange carrot.</title>
        <authorList>
            <person name="Iorizzo M."/>
            <person name="Ellison S."/>
            <person name="Senalik D."/>
            <person name="Macko-Podgorni A."/>
            <person name="Grzebelus D."/>
            <person name="Bostan H."/>
            <person name="Rolling W."/>
            <person name="Curaba J."/>
            <person name="Simon P."/>
        </authorList>
    </citation>
    <scope>NUCLEOTIDE SEQUENCE</scope>
    <source>
        <tissue evidence="3">Leaf</tissue>
    </source>
</reference>
<evidence type="ECO:0000256" key="2">
    <source>
        <dbReference type="SAM" id="MobiDB-lite"/>
    </source>
</evidence>
<dbReference type="InterPro" id="IPR007608">
    <property type="entry name" value="Senescence_reg_S40"/>
</dbReference>
<dbReference type="OrthoDB" id="672058at2759"/>
<reference evidence="3" key="1">
    <citation type="journal article" date="2016" name="Nat. Genet.">
        <title>A high-quality carrot genome assembly provides new insights into carotenoid accumulation and asterid genome evolution.</title>
        <authorList>
            <person name="Iorizzo M."/>
            <person name="Ellison S."/>
            <person name="Senalik D."/>
            <person name="Zeng P."/>
            <person name="Satapoomin P."/>
            <person name="Huang J."/>
            <person name="Bowman M."/>
            <person name="Iovene M."/>
            <person name="Sanseverino W."/>
            <person name="Cavagnaro P."/>
            <person name="Yildiz M."/>
            <person name="Macko-Podgorni A."/>
            <person name="Moranska E."/>
            <person name="Grzebelus E."/>
            <person name="Grzebelus D."/>
            <person name="Ashrafi H."/>
            <person name="Zheng Z."/>
            <person name="Cheng S."/>
            <person name="Spooner D."/>
            <person name="Van Deynze A."/>
            <person name="Simon P."/>
        </authorList>
    </citation>
    <scope>NUCLEOTIDE SEQUENCE</scope>
    <source>
        <tissue evidence="3">Leaf</tissue>
    </source>
</reference>
<feature type="compositionally biased region" description="Basic residues" evidence="2">
    <location>
        <begin position="26"/>
        <end position="41"/>
    </location>
</feature>
<dbReference type="Gramene" id="KZN07081">
    <property type="protein sequence ID" value="KZN07081"/>
    <property type="gene ID" value="DCAR_007918"/>
</dbReference>
<accession>A0A166EX33</accession>